<evidence type="ECO:0000313" key="4">
    <source>
        <dbReference type="EMBL" id="RMZ11831.1"/>
    </source>
</evidence>
<gene>
    <name evidence="4" type="ORF">D0862_02822</name>
</gene>
<organism evidence="4 5">
    <name type="scientific">Hortaea werneckii</name>
    <name type="common">Black yeast</name>
    <name type="synonym">Cladosporium werneckii</name>
    <dbReference type="NCBI Taxonomy" id="91943"/>
    <lineage>
        <taxon>Eukaryota</taxon>
        <taxon>Fungi</taxon>
        <taxon>Dikarya</taxon>
        <taxon>Ascomycota</taxon>
        <taxon>Pezizomycotina</taxon>
        <taxon>Dothideomycetes</taxon>
        <taxon>Dothideomycetidae</taxon>
        <taxon>Mycosphaerellales</taxon>
        <taxon>Teratosphaeriaceae</taxon>
        <taxon>Hortaea</taxon>
    </lineage>
</organism>
<dbReference type="SUPFAM" id="SSF51735">
    <property type="entry name" value="NAD(P)-binding Rossmann-fold domains"/>
    <property type="match status" value="1"/>
</dbReference>
<evidence type="ECO:0000313" key="5">
    <source>
        <dbReference type="Proteomes" id="UP000281468"/>
    </source>
</evidence>
<dbReference type="GO" id="GO:0016616">
    <property type="term" value="F:oxidoreductase activity, acting on the CH-OH group of donors, NAD or NADP as acceptor"/>
    <property type="evidence" value="ECO:0007669"/>
    <property type="project" value="TreeGrafter"/>
</dbReference>
<dbReference type="InterPro" id="IPR036291">
    <property type="entry name" value="NAD(P)-bd_dom_sf"/>
</dbReference>
<name>A0A3M7HEL1_HORWE</name>
<dbReference type="PANTHER" id="PTHR42760:SF83">
    <property type="entry name" value="(3R)-3-HYDROXYACYL-COA DEHYDROGENASE"/>
    <property type="match status" value="1"/>
</dbReference>
<dbReference type="VEuPathDB" id="FungiDB:BTJ68_01293"/>
<sequence length="257" mass="27198">MITGSSSGIGRQIAVESARQGANLVLHHIGDAVSIQDIQTLKSELGEIHATQTNSSRDSVRMVDIGLDVTEEDAGKRIVELAISSFGSIDAVVNNAAICQFLDYAAVTKRQLDKHMDINFSAPFMMGQAITERMVAQGKGGAVVSIASVTASFGSRQLTHYAATKAAILGMTASCAVSMGQYGIRFNTVSPGTIETAMNKSDLAGPKREAMESRVPLGRLGTPDDIAKPVVFLLSDMARYISGQNLIVDGASTLNYQ</sequence>
<dbReference type="PANTHER" id="PTHR42760">
    <property type="entry name" value="SHORT-CHAIN DEHYDROGENASES/REDUCTASES FAMILY MEMBER"/>
    <property type="match status" value="1"/>
</dbReference>
<keyword evidence="2" id="KW-0521">NADP</keyword>
<accession>A0A3M7HEL1</accession>
<dbReference type="Gene3D" id="3.40.50.720">
    <property type="entry name" value="NAD(P)-binding Rossmann-like Domain"/>
    <property type="match status" value="1"/>
</dbReference>
<proteinExistence type="inferred from homology"/>
<keyword evidence="3" id="KW-0560">Oxidoreductase</keyword>
<dbReference type="Proteomes" id="UP000281468">
    <property type="component" value="Unassembled WGS sequence"/>
</dbReference>
<comment type="caution">
    <text evidence="4">The sequence shown here is derived from an EMBL/GenBank/DDBJ whole genome shotgun (WGS) entry which is preliminary data.</text>
</comment>
<dbReference type="PRINTS" id="PR00081">
    <property type="entry name" value="GDHRDH"/>
</dbReference>
<dbReference type="EMBL" id="QWIQ01000056">
    <property type="protein sequence ID" value="RMZ11831.1"/>
    <property type="molecule type" value="Genomic_DNA"/>
</dbReference>
<comment type="similarity">
    <text evidence="1">Belongs to the short-chain dehydrogenases/reductases (SDR) family.</text>
</comment>
<dbReference type="FunFam" id="3.40.50.720:FF:000084">
    <property type="entry name" value="Short-chain dehydrogenase reductase"/>
    <property type="match status" value="1"/>
</dbReference>
<protein>
    <submittedName>
        <fullName evidence="4">Uncharacterized protein</fullName>
    </submittedName>
</protein>
<dbReference type="AlphaFoldDB" id="A0A3M7HEL1"/>
<reference evidence="4 5" key="1">
    <citation type="journal article" date="2018" name="BMC Genomics">
        <title>Genomic evidence for intraspecific hybridization in a clonal and extremely halotolerant yeast.</title>
        <authorList>
            <person name="Gostincar C."/>
            <person name="Stajich J.E."/>
            <person name="Zupancic J."/>
            <person name="Zalar P."/>
            <person name="Gunde-Cimerman N."/>
        </authorList>
    </citation>
    <scope>NUCLEOTIDE SEQUENCE [LARGE SCALE GENOMIC DNA]</scope>
    <source>
        <strain evidence="4 5">EXF-171</strain>
    </source>
</reference>
<evidence type="ECO:0000256" key="2">
    <source>
        <dbReference type="ARBA" id="ARBA00022857"/>
    </source>
</evidence>
<dbReference type="PRINTS" id="PR00080">
    <property type="entry name" value="SDRFAMILY"/>
</dbReference>
<dbReference type="InterPro" id="IPR002347">
    <property type="entry name" value="SDR_fam"/>
</dbReference>
<dbReference type="CDD" id="cd05233">
    <property type="entry name" value="SDR_c"/>
    <property type="match status" value="1"/>
</dbReference>
<dbReference type="Pfam" id="PF13561">
    <property type="entry name" value="adh_short_C2"/>
    <property type="match status" value="1"/>
</dbReference>
<dbReference type="GO" id="GO:0048038">
    <property type="term" value="F:quinone binding"/>
    <property type="evidence" value="ECO:0007669"/>
    <property type="project" value="TreeGrafter"/>
</dbReference>
<evidence type="ECO:0000256" key="1">
    <source>
        <dbReference type="ARBA" id="ARBA00006484"/>
    </source>
</evidence>
<dbReference type="GO" id="GO:0006633">
    <property type="term" value="P:fatty acid biosynthetic process"/>
    <property type="evidence" value="ECO:0007669"/>
    <property type="project" value="TreeGrafter"/>
</dbReference>
<evidence type="ECO:0000256" key="3">
    <source>
        <dbReference type="ARBA" id="ARBA00023002"/>
    </source>
</evidence>